<comment type="caution">
    <text evidence="9">The sequence shown here is derived from an EMBL/GenBank/DDBJ whole genome shotgun (WGS) entry which is preliminary data.</text>
</comment>
<dbReference type="SUPFAM" id="SSF57863">
    <property type="entry name" value="ArfGap/RecO-like zinc finger"/>
    <property type="match status" value="1"/>
</dbReference>
<dbReference type="PANTHER" id="PTHR33991">
    <property type="entry name" value="DNA REPAIR PROTEIN RECO"/>
    <property type="match status" value="1"/>
</dbReference>
<dbReference type="AlphaFoldDB" id="A0A1F7U938"/>
<keyword evidence="3 7" id="KW-0227">DNA damage</keyword>
<dbReference type="STRING" id="1802391.A3D72_03585"/>
<dbReference type="Proteomes" id="UP000176303">
    <property type="component" value="Unassembled WGS sequence"/>
</dbReference>
<evidence type="ECO:0000256" key="5">
    <source>
        <dbReference type="ARBA" id="ARBA00023204"/>
    </source>
</evidence>
<dbReference type="NCBIfam" id="TIGR00613">
    <property type="entry name" value="reco"/>
    <property type="match status" value="1"/>
</dbReference>
<comment type="similarity">
    <text evidence="1 7">Belongs to the RecO family.</text>
</comment>
<dbReference type="PANTHER" id="PTHR33991:SF1">
    <property type="entry name" value="DNA REPAIR PROTEIN RECO"/>
    <property type="match status" value="1"/>
</dbReference>
<dbReference type="Gene3D" id="1.20.1440.120">
    <property type="entry name" value="Recombination protein O, C-terminal domain"/>
    <property type="match status" value="1"/>
</dbReference>
<feature type="domain" description="DNA replication/recombination mediator RecO N-terminal" evidence="8">
    <location>
        <begin position="1"/>
        <end position="78"/>
    </location>
</feature>
<evidence type="ECO:0000256" key="7">
    <source>
        <dbReference type="HAMAP-Rule" id="MF_00201"/>
    </source>
</evidence>
<evidence type="ECO:0000313" key="10">
    <source>
        <dbReference type="Proteomes" id="UP000176303"/>
    </source>
</evidence>
<dbReference type="InterPro" id="IPR042242">
    <property type="entry name" value="RecO_C"/>
</dbReference>
<dbReference type="InterPro" id="IPR022572">
    <property type="entry name" value="DNA_rep/recomb_RecO_N"/>
</dbReference>
<name>A0A1F7U938_9BACT</name>
<evidence type="ECO:0000313" key="9">
    <source>
        <dbReference type="EMBL" id="OGL74234.1"/>
    </source>
</evidence>
<comment type="function">
    <text evidence="7">Involved in DNA repair and RecF pathway recombination.</text>
</comment>
<dbReference type="Pfam" id="PF11967">
    <property type="entry name" value="RecO_N"/>
    <property type="match status" value="1"/>
</dbReference>
<dbReference type="EMBL" id="MGDZ01000004">
    <property type="protein sequence ID" value="OGL74234.1"/>
    <property type="molecule type" value="Genomic_DNA"/>
</dbReference>
<keyword evidence="4 7" id="KW-0233">DNA recombination</keyword>
<dbReference type="Pfam" id="PF02565">
    <property type="entry name" value="RecO_C"/>
    <property type="match status" value="1"/>
</dbReference>
<evidence type="ECO:0000256" key="6">
    <source>
        <dbReference type="ARBA" id="ARBA00033409"/>
    </source>
</evidence>
<dbReference type="Gene3D" id="2.40.50.140">
    <property type="entry name" value="Nucleic acid-binding proteins"/>
    <property type="match status" value="1"/>
</dbReference>
<dbReference type="InterPro" id="IPR037278">
    <property type="entry name" value="ARFGAP/RecO"/>
</dbReference>
<dbReference type="InterPro" id="IPR012340">
    <property type="entry name" value="NA-bd_OB-fold"/>
</dbReference>
<sequence>MTYRLTGIVLRRRPLREADRLYTVYTRERGKVELLAQGTRKIQSKLAGTLETLSVLNIQAARGKAMDRLTTADVVESFSGIRTAQQIAASLAIFALTDDLTRGGEQEEMLFELLGETCRSIAATDDSVSLERRLDAFLWKLLPILGYRPELRHCLRCEAQEGISGFDIHGGGILCDKCFRQASVEGKAVNLTLEALRELRSIVHNPGHPDATPVDVALAVRRLGFLFLAMHGERPWPSRNVLSAISSTSSRIISLA</sequence>
<evidence type="ECO:0000256" key="4">
    <source>
        <dbReference type="ARBA" id="ARBA00023172"/>
    </source>
</evidence>
<dbReference type="InterPro" id="IPR003717">
    <property type="entry name" value="RecO"/>
</dbReference>
<evidence type="ECO:0000256" key="1">
    <source>
        <dbReference type="ARBA" id="ARBA00007452"/>
    </source>
</evidence>
<dbReference type="GO" id="GO:0006302">
    <property type="term" value="P:double-strand break repair"/>
    <property type="evidence" value="ECO:0007669"/>
    <property type="project" value="TreeGrafter"/>
</dbReference>
<dbReference type="HAMAP" id="MF_00201">
    <property type="entry name" value="RecO"/>
    <property type="match status" value="1"/>
</dbReference>
<keyword evidence="5 7" id="KW-0234">DNA repair</keyword>
<gene>
    <name evidence="7" type="primary">recO</name>
    <name evidence="9" type="ORF">A3D72_03585</name>
</gene>
<reference evidence="9 10" key="1">
    <citation type="journal article" date="2016" name="Nat. Commun.">
        <title>Thousands of microbial genomes shed light on interconnected biogeochemical processes in an aquifer system.</title>
        <authorList>
            <person name="Anantharaman K."/>
            <person name="Brown C.T."/>
            <person name="Hug L.A."/>
            <person name="Sharon I."/>
            <person name="Castelle C.J."/>
            <person name="Probst A.J."/>
            <person name="Thomas B.C."/>
            <person name="Singh A."/>
            <person name="Wilkins M.J."/>
            <person name="Karaoz U."/>
            <person name="Brodie E.L."/>
            <person name="Williams K.H."/>
            <person name="Hubbard S.S."/>
            <person name="Banfield J.F."/>
        </authorList>
    </citation>
    <scope>NUCLEOTIDE SEQUENCE [LARGE SCALE GENOMIC DNA]</scope>
</reference>
<organism evidence="9 10">
    <name type="scientific">Candidatus Uhrbacteria bacterium RIFCSPHIGHO2_02_FULL_57_19</name>
    <dbReference type="NCBI Taxonomy" id="1802391"/>
    <lineage>
        <taxon>Bacteria</taxon>
        <taxon>Candidatus Uhriibacteriota</taxon>
    </lineage>
</organism>
<dbReference type="GO" id="GO:0043590">
    <property type="term" value="C:bacterial nucleoid"/>
    <property type="evidence" value="ECO:0007669"/>
    <property type="project" value="TreeGrafter"/>
</dbReference>
<evidence type="ECO:0000256" key="3">
    <source>
        <dbReference type="ARBA" id="ARBA00022763"/>
    </source>
</evidence>
<dbReference type="GO" id="GO:0006310">
    <property type="term" value="P:DNA recombination"/>
    <property type="evidence" value="ECO:0007669"/>
    <property type="project" value="UniProtKB-UniRule"/>
</dbReference>
<evidence type="ECO:0000256" key="2">
    <source>
        <dbReference type="ARBA" id="ARBA00021310"/>
    </source>
</evidence>
<evidence type="ECO:0000259" key="8">
    <source>
        <dbReference type="Pfam" id="PF11967"/>
    </source>
</evidence>
<dbReference type="SUPFAM" id="SSF50249">
    <property type="entry name" value="Nucleic acid-binding proteins"/>
    <property type="match status" value="1"/>
</dbReference>
<proteinExistence type="inferred from homology"/>
<protein>
    <recommendedName>
        <fullName evidence="2 7">DNA repair protein RecO</fullName>
    </recommendedName>
    <alternativeName>
        <fullName evidence="6 7">Recombination protein O</fullName>
    </alternativeName>
</protein>
<accession>A0A1F7U938</accession>